<dbReference type="AlphaFoldDB" id="A0A2Z2HIY0"/>
<dbReference type="InterPro" id="IPR051344">
    <property type="entry name" value="Vgb"/>
</dbReference>
<dbReference type="EMBL" id="CP021324">
    <property type="protein sequence ID" value="ARS64078.1"/>
    <property type="molecule type" value="Genomic_DNA"/>
</dbReference>
<dbReference type="Gene3D" id="2.130.10.10">
    <property type="entry name" value="YVTN repeat-like/Quinoprotein amine dehydrogenase"/>
    <property type="match status" value="2"/>
</dbReference>
<sequence length="540" mass="60002">MKKQTKGILAFAFLGGLMLTSGVLIAIPGYDEQVDYAAMNDPTVTITGTPADNYPDEQRTQFCSSDKIAKSTKFVQEFVIPTDCTNPLAITSDYDGNVWFAQTNTGNLAKFNPVTQTFVEFENPTWPDGARSMMWGIDYAPDGSVWFTDETYDSVWKFSTLDEEYERLSYPSDGNSLPQKLRIDGSQIIINDFTGNKLTILDVNPTDTEVNYLSVPSPVDDSVTADFAIDGNDDIWYTNWLFQQGGILVQFNQNDYLNDVTNSGQPFLPLIDYITGYPLPVQLLTPNGVTFSDDGTLWLADTTSSSFFSFDPATEQFIQYMTADPILETFGNQTGIVKSPISRPYWIENNDQGQLVFNAQTANNISVMDPKEQTLVEYHVPSKNPNWADCDSGLQVMENCGVAQIFDFAVSGEKIWFTEWVENKIGVVDTSVSLPFEIQLESDNVKLSSNDSVANHIIFSPQFENDIIEVSSIISTTHDFLTVDLIHNSSENFELNSNDSVAVHIELSTSDDALPGTYKILLGGQTSDIAISKYLTVIVE</sequence>
<dbReference type="PANTHER" id="PTHR40274:SF3">
    <property type="entry name" value="VIRGINIAMYCIN B LYASE"/>
    <property type="match status" value="1"/>
</dbReference>
<evidence type="ECO:0000313" key="2">
    <source>
        <dbReference type="Proteomes" id="UP000249949"/>
    </source>
</evidence>
<accession>A0A2Z2HIY0</accession>
<evidence type="ECO:0000313" key="1">
    <source>
        <dbReference type="EMBL" id="ARS64078.1"/>
    </source>
</evidence>
<organism evidence="1 2">
    <name type="scientific">Candidatus Nitrosomarinus catalinensis</name>
    <dbReference type="NCBI Taxonomy" id="1898749"/>
    <lineage>
        <taxon>Archaea</taxon>
        <taxon>Nitrososphaerota</taxon>
        <taxon>Nitrososphaeria</taxon>
        <taxon>Nitrosopumilales</taxon>
        <taxon>Nitrosopumilaceae</taxon>
        <taxon>Candidatus Nitrosomarinus</taxon>
    </lineage>
</organism>
<proteinExistence type="predicted"/>
<keyword evidence="2" id="KW-1185">Reference proteome</keyword>
<name>A0A2Z2HIY0_9ARCH</name>
<dbReference type="PANTHER" id="PTHR40274">
    <property type="entry name" value="VIRGINIAMYCIN B LYASE"/>
    <property type="match status" value="1"/>
</dbReference>
<dbReference type="OrthoDB" id="12253at2157"/>
<dbReference type="SUPFAM" id="SSF63829">
    <property type="entry name" value="Calcium-dependent phosphotriesterase"/>
    <property type="match status" value="1"/>
</dbReference>
<dbReference type="Proteomes" id="UP000249949">
    <property type="component" value="Chromosome"/>
</dbReference>
<dbReference type="GO" id="GO:0016829">
    <property type="term" value="F:lyase activity"/>
    <property type="evidence" value="ECO:0007669"/>
    <property type="project" value="UniProtKB-KW"/>
</dbReference>
<keyword evidence="1" id="KW-0456">Lyase</keyword>
<gene>
    <name evidence="1" type="primary">vgb</name>
    <name evidence="1" type="ORF">NMSP_0455</name>
</gene>
<dbReference type="KEGG" id="nct:NMSP_0455"/>
<dbReference type="InterPro" id="IPR015943">
    <property type="entry name" value="WD40/YVTN_repeat-like_dom_sf"/>
</dbReference>
<protein>
    <submittedName>
        <fullName evidence="1">Virginiamycin B lyase</fullName>
    </submittedName>
</protein>
<reference evidence="1 2" key="1">
    <citation type="journal article" date="2017" name="Environ. Microbiol.">
        <title>Genome and epigenome of a novel marine Thaumarchaeota strain suggest viral infection, phosphorothioation DNA modification and multiple restriction systems.</title>
        <authorList>
            <person name="Ahlgren N.A."/>
            <person name="Chen Y."/>
            <person name="Needham D.M."/>
            <person name="Parada A.E."/>
            <person name="Sachdeva R."/>
            <person name="Trinh V."/>
            <person name="Chen T."/>
            <person name="Fuhrman J.A."/>
        </authorList>
    </citation>
    <scope>NUCLEOTIDE SEQUENCE [LARGE SCALE GENOMIC DNA]</scope>
    <source>
        <strain evidence="1 2">SPOT01</strain>
    </source>
</reference>